<feature type="compositionally biased region" description="Low complexity" evidence="1">
    <location>
        <begin position="80"/>
        <end position="95"/>
    </location>
</feature>
<feature type="region of interest" description="Disordered" evidence="1">
    <location>
        <begin position="337"/>
        <end position="419"/>
    </location>
</feature>
<feature type="compositionally biased region" description="Basic and acidic residues" evidence="1">
    <location>
        <begin position="360"/>
        <end position="401"/>
    </location>
</feature>
<evidence type="ECO:0000313" key="4">
    <source>
        <dbReference type="Proteomes" id="UP000626109"/>
    </source>
</evidence>
<dbReference type="Gene3D" id="3.30.420.10">
    <property type="entry name" value="Ribonuclease H-like superfamily/Ribonuclease H"/>
    <property type="match status" value="1"/>
</dbReference>
<dbReference type="GO" id="GO:0003676">
    <property type="term" value="F:nucleic acid binding"/>
    <property type="evidence" value="ECO:0007669"/>
    <property type="project" value="InterPro"/>
</dbReference>
<sequence length="1924" mass="208693">MVIVLLGGFPRLRSGKGPLGDAAQLLRGSVAEERTARKRGQRSVNAVQRRELRGNLRRRLDDNARAWEPWAVPKAGAQPKSAASSKSTSLSVTASECSDSEGRVSLPTDEEGGYSASSGPLKAKEEAKAEPAAGSAAPSQQSAAGSGAQPEPTAGTTAPASKVIPKPQQFPGTREDWESWRFSFTSWIGSVDHKLPALLETAAKSKEPIQIIESGEDTQATAIQLNAILVAFCSKSRGPSICKGIADKSGFELWRRLAAEFEPKSSNKENEINAYESETGNIFDIDLKVSILNDVAPNSLKAQIAMHAETMDNYYSLREYVENYLKVKRLWTRSAGNTFGTSTTSKARGSNDVDIGAFGDKGKGKSKGDKGGKGDKGNKGGKGDHKGGKGDAKGGKGDKGNHQSGKGQKGAGSPAPGPQEHCTICWKWHATKDCWYKDYHAGKGPGKGKVSGVDDTAWQAAPSVAASVASSAGPSASQTGKPRASERQSAFGEGGFLFGFTDVDPQCGKKTVSFDSVALSAPSGRPDHDTIAACGEYGEVMIDSGACDNVKFPGAFDEPVASVGDEYGMPVHFDFAVTDSAESVLAVSKIVGNKQIVHFSNGPEGSYISNMNGQYIPMVRRGKRYYIRYQKGAKPESLMTSIMAPFAEEEQPHAQQEQEEEDWEFLRPFNPDEEDDEGPEVDYPDDLLLSELLVPAAPAAEGLAVPTTPTEKERALHLLTHSDFAPWCSACVAGKAREDHHRRSPAIGRQDNVVQIDYQFYSRDGQLVESEAKLATVLTAVDTDSGACISIFVPRKGTDTYLLKSLEIWLNKLGHEVTLLQFDQENPVRAVAEKLQKLLGAARIQLRESPRYSHASNGAVEAMNGYLAGQVRTWLLALQEHYPLRVMDVNHLVFPWLVRHIAWLATRYRVKSTDKCIPYRAINGRDYTTAIAGFGEVVMGKFPDTDSRSKSKARWAKGIFVGRLEQDDSVVILTETGALSVRSVRRLPIVDQYGEEVLGRVCGLPWAPKDGARVKMTLEQSVPVILPARQMAPAELQEASDDEADMVRAEAQADEIEAAGSTAPTPAGSAAEMSEDEAAEEAGTPAASPADVTPPASPYRGAGSASPLTALATVPPFPSGLGGGGENRPGFRGAAPPPGAKVQRIGAMNEDDWEFVQTVLGQGAQDDLTQQMASIADYMDSVLDPAQVETASLEELGKLYSLDGYLPELVRNLPYGSKLFPNKWVDKNSKGRYKSRLTCADLKSRYSKQELLEEISTHCPTPYPESHTLLELRMLLEGWSSRSADVISAFLIGKDAGDSDGNPVYMRPPKEWMPVFKTWLSSQPKEVQQKYAGAELRDICWQFVGNLYGRRTAGAVYRDELEYVMVEKPKDHGFRFARGRRDPCVYRCATTGTTIVHHVDDFRATGSVKDLTRLFDTELAGYLKLKKGAREEVGTKVDVLGKTKLRTEDAVVTLPDEKHADNIVALLGLQAAKSSPVPSKKLELTEETTKAVTEQDASLYRSAVGSAIYLSGERRDIQYATKELARHMKEPRVCDFANLKLLGRYLIGARGVCRIVAIDRADKESNKLSLHTFTDSDWAGCVETRRSTDGVTAVIGGAVTMVSSQTQPGLPASSSGEAETRGLARGSRDTLFLKKLAEEDFGFEVDTPHLWVDSTVALQGAKRFGAGKLRHLDICHFATQELVRSGQANIGKVPGVSNPANVLTKHVNAQQMKEAMAGLGLLDLSGTELETKLQETKPLVIAGVSDAAPAFKPRKTTLRHGGEFAVSPALPRDSWDTVFFVTMLLYAFAKLALDVWALCRHCLNKRDSSDPDRCAERASGDGTTVSCAERAFGEEQAKSALKKEGERAKPDSVAEARAKPATGSEERLRSTEITYFFKTRKGQKAHLYRSCHTIVNSKEGDVEKTLVCLHCLKAHGQEPKSKND</sequence>
<dbReference type="InterPro" id="IPR001584">
    <property type="entry name" value="Integrase_cat-core"/>
</dbReference>
<feature type="compositionally biased region" description="Polar residues" evidence="1">
    <location>
        <begin position="337"/>
        <end position="348"/>
    </location>
</feature>
<accession>A0A813IPW5</accession>
<evidence type="ECO:0000259" key="2">
    <source>
        <dbReference type="PROSITE" id="PS50994"/>
    </source>
</evidence>
<dbReference type="InterPro" id="IPR036397">
    <property type="entry name" value="RNaseH_sf"/>
</dbReference>
<dbReference type="InterPro" id="IPR012337">
    <property type="entry name" value="RNaseH-like_sf"/>
</dbReference>
<feature type="region of interest" description="Disordered" evidence="1">
    <location>
        <begin position="1840"/>
        <end position="1866"/>
    </location>
</feature>
<dbReference type="CDD" id="cd09272">
    <property type="entry name" value="RNase_HI_RT_Ty1"/>
    <property type="match status" value="1"/>
</dbReference>
<dbReference type="GO" id="GO:0015074">
    <property type="term" value="P:DNA integration"/>
    <property type="evidence" value="ECO:0007669"/>
    <property type="project" value="InterPro"/>
</dbReference>
<protein>
    <recommendedName>
        <fullName evidence="2">Integrase catalytic domain-containing protein</fullName>
    </recommendedName>
</protein>
<dbReference type="PANTHER" id="PTHR11439">
    <property type="entry name" value="GAG-POL-RELATED RETROTRANSPOSON"/>
    <property type="match status" value="1"/>
</dbReference>
<comment type="caution">
    <text evidence="3">The sequence shown here is derived from an EMBL/GenBank/DDBJ whole genome shotgun (WGS) entry which is preliminary data.</text>
</comment>
<dbReference type="EMBL" id="CAJNNW010012665">
    <property type="protein sequence ID" value="CAE8654540.1"/>
    <property type="molecule type" value="Genomic_DNA"/>
</dbReference>
<reference evidence="3" key="1">
    <citation type="submission" date="2021-02" db="EMBL/GenBank/DDBJ databases">
        <authorList>
            <person name="Dougan E. K."/>
            <person name="Rhodes N."/>
            <person name="Thang M."/>
            <person name="Chan C."/>
        </authorList>
    </citation>
    <scope>NUCLEOTIDE SEQUENCE</scope>
</reference>
<evidence type="ECO:0000256" key="1">
    <source>
        <dbReference type="SAM" id="MobiDB-lite"/>
    </source>
</evidence>
<feature type="compositionally biased region" description="Low complexity" evidence="1">
    <location>
        <begin position="130"/>
        <end position="151"/>
    </location>
</feature>
<dbReference type="PANTHER" id="PTHR11439:SF463">
    <property type="entry name" value="REVERSE TRANSCRIPTASE TY1_COPIA-TYPE DOMAIN-CONTAINING PROTEIN"/>
    <property type="match status" value="1"/>
</dbReference>
<evidence type="ECO:0000313" key="3">
    <source>
        <dbReference type="EMBL" id="CAE8654540.1"/>
    </source>
</evidence>
<proteinExistence type="predicted"/>
<feature type="domain" description="Integrase catalytic" evidence="2">
    <location>
        <begin position="741"/>
        <end position="926"/>
    </location>
</feature>
<dbReference type="PROSITE" id="PS50994">
    <property type="entry name" value="INTEGRASE"/>
    <property type="match status" value="1"/>
</dbReference>
<feature type="region of interest" description="Disordered" evidence="1">
    <location>
        <begin position="1056"/>
        <end position="1140"/>
    </location>
</feature>
<dbReference type="SUPFAM" id="SSF53098">
    <property type="entry name" value="Ribonuclease H-like"/>
    <property type="match status" value="1"/>
</dbReference>
<feature type="region of interest" description="Disordered" evidence="1">
    <location>
        <begin position="469"/>
        <end position="488"/>
    </location>
</feature>
<dbReference type="Proteomes" id="UP000626109">
    <property type="component" value="Unassembled WGS sequence"/>
</dbReference>
<feature type="region of interest" description="Disordered" evidence="1">
    <location>
        <begin position="71"/>
        <end position="174"/>
    </location>
</feature>
<gene>
    <name evidence="3" type="ORF">PGLA2088_LOCUS11065</name>
</gene>
<organism evidence="3 4">
    <name type="scientific">Polarella glacialis</name>
    <name type="common">Dinoflagellate</name>
    <dbReference type="NCBI Taxonomy" id="89957"/>
    <lineage>
        <taxon>Eukaryota</taxon>
        <taxon>Sar</taxon>
        <taxon>Alveolata</taxon>
        <taxon>Dinophyceae</taxon>
        <taxon>Suessiales</taxon>
        <taxon>Suessiaceae</taxon>
        <taxon>Polarella</taxon>
    </lineage>
</organism>
<name>A0A813IPW5_POLGL</name>